<dbReference type="KEGG" id="bsol:FSW04_18675"/>
<dbReference type="SUPFAM" id="SSF51430">
    <property type="entry name" value="NAD(P)-linked oxidoreductase"/>
    <property type="match status" value="1"/>
</dbReference>
<dbReference type="PANTHER" id="PTHR43625">
    <property type="entry name" value="AFLATOXIN B1 ALDEHYDE REDUCTASE"/>
    <property type="match status" value="1"/>
</dbReference>
<keyword evidence="1" id="KW-0560">Oxidoreductase</keyword>
<name>A0A5B8U8L6_9ACTN</name>
<dbReference type="GO" id="GO:0016491">
    <property type="term" value="F:oxidoreductase activity"/>
    <property type="evidence" value="ECO:0007669"/>
    <property type="project" value="UniProtKB-KW"/>
</dbReference>
<dbReference type="GO" id="GO:0005737">
    <property type="term" value="C:cytoplasm"/>
    <property type="evidence" value="ECO:0007669"/>
    <property type="project" value="TreeGrafter"/>
</dbReference>
<dbReference type="InterPro" id="IPR050791">
    <property type="entry name" value="Aldo-Keto_reductase"/>
</dbReference>
<keyword evidence="4" id="KW-1185">Reference proteome</keyword>
<organism evidence="3 4">
    <name type="scientific">Baekduia soli</name>
    <dbReference type="NCBI Taxonomy" id="496014"/>
    <lineage>
        <taxon>Bacteria</taxon>
        <taxon>Bacillati</taxon>
        <taxon>Actinomycetota</taxon>
        <taxon>Thermoleophilia</taxon>
        <taxon>Solirubrobacterales</taxon>
        <taxon>Baekduiaceae</taxon>
        <taxon>Baekduia</taxon>
    </lineage>
</organism>
<dbReference type="Proteomes" id="UP000321805">
    <property type="component" value="Chromosome"/>
</dbReference>
<feature type="domain" description="NADP-dependent oxidoreductase" evidence="2">
    <location>
        <begin position="16"/>
        <end position="308"/>
    </location>
</feature>
<dbReference type="InterPro" id="IPR036812">
    <property type="entry name" value="NAD(P)_OxRdtase_dom_sf"/>
</dbReference>
<dbReference type="CDD" id="cd19076">
    <property type="entry name" value="AKR_AKR13A_13D"/>
    <property type="match status" value="1"/>
</dbReference>
<dbReference type="PANTHER" id="PTHR43625:SF40">
    <property type="entry name" value="ALDO-KETO REDUCTASE YAKC [NADP(+)]"/>
    <property type="match status" value="1"/>
</dbReference>
<protein>
    <submittedName>
        <fullName evidence="3">Aldo/keto reductase</fullName>
    </submittedName>
</protein>
<dbReference type="AlphaFoldDB" id="A0A5B8U8L6"/>
<dbReference type="RefSeq" id="WP_146921756.1">
    <property type="nucleotide sequence ID" value="NZ_CP042430.1"/>
</dbReference>
<evidence type="ECO:0000313" key="3">
    <source>
        <dbReference type="EMBL" id="QEC49394.1"/>
    </source>
</evidence>
<dbReference type="InterPro" id="IPR023210">
    <property type="entry name" value="NADP_OxRdtase_dom"/>
</dbReference>
<accession>A0A5B8U8L6</accession>
<evidence type="ECO:0000256" key="1">
    <source>
        <dbReference type="ARBA" id="ARBA00023002"/>
    </source>
</evidence>
<dbReference type="EMBL" id="CP042430">
    <property type="protein sequence ID" value="QEC49394.1"/>
    <property type="molecule type" value="Genomic_DNA"/>
</dbReference>
<evidence type="ECO:0000259" key="2">
    <source>
        <dbReference type="Pfam" id="PF00248"/>
    </source>
</evidence>
<gene>
    <name evidence="3" type="ORF">FSW04_18675</name>
</gene>
<dbReference type="Gene3D" id="3.20.20.100">
    <property type="entry name" value="NADP-dependent oxidoreductase domain"/>
    <property type="match status" value="1"/>
</dbReference>
<dbReference type="OrthoDB" id="9768793at2"/>
<reference evidence="3 4" key="1">
    <citation type="journal article" date="2018" name="J. Microbiol.">
        <title>Baekduia soli gen. nov., sp. nov., a novel bacterium isolated from the soil of Baekdu Mountain and proposal of a novel family name, Baekduiaceae fam. nov.</title>
        <authorList>
            <person name="An D.S."/>
            <person name="Siddiqi M.Z."/>
            <person name="Kim K.H."/>
            <person name="Yu H.S."/>
            <person name="Im W.T."/>
        </authorList>
    </citation>
    <scope>NUCLEOTIDE SEQUENCE [LARGE SCALE GENOMIC DNA]</scope>
    <source>
        <strain evidence="3 4">BR7-21</strain>
    </source>
</reference>
<proteinExistence type="predicted"/>
<sequence>MHTRKLGSTGPEVGVIGYGAMGLTWAYGGREGVDGVAVVHRAIDLGCTLIDTADLYGPFTNEELIGRAIAGRRDEVTLATKCGLVVQDGAGNRIGRNGRPDHIRACLDGSLQRLGVDHIDLHYLHRPDPQVPIEESVGALAEGVGSGKVRAIGVSEVSLDELRRAHAVHPITAVQSELSLWTRDPLAEIVPFCAEHGIAFVPFSPLGRGFLTGRLRSRDELEVDDSRRTRPRFDDDAIAANLAIVEGVQRVAARHEATTGQVALAWTLAQGDHVIPIPGTKRIAYLEENVGATEVMLGTDDLAELDALPAAVGSRY</sequence>
<evidence type="ECO:0000313" key="4">
    <source>
        <dbReference type="Proteomes" id="UP000321805"/>
    </source>
</evidence>
<dbReference type="Pfam" id="PF00248">
    <property type="entry name" value="Aldo_ket_red"/>
    <property type="match status" value="1"/>
</dbReference>